<dbReference type="EMBL" id="JGCY01000343">
    <property type="protein sequence ID" value="EXY73773.1"/>
    <property type="molecule type" value="Genomic_DNA"/>
</dbReference>
<proteinExistence type="predicted"/>
<accession>A0A015UIM7</accession>
<protein>
    <submittedName>
        <fullName evidence="1">Uncharacterized protein</fullName>
    </submittedName>
</protein>
<dbReference type="Proteomes" id="UP000020529">
    <property type="component" value="Unassembled WGS sequence"/>
</dbReference>
<dbReference type="AlphaFoldDB" id="A0A015UIM7"/>
<evidence type="ECO:0000313" key="2">
    <source>
        <dbReference type="Proteomes" id="UP000020529"/>
    </source>
</evidence>
<name>A0A015UIM7_BACFG</name>
<dbReference type="PATRIC" id="fig|1339315.3.peg.3177"/>
<gene>
    <name evidence="1" type="ORF">M124_2467</name>
</gene>
<evidence type="ECO:0000313" key="1">
    <source>
        <dbReference type="EMBL" id="EXY73773.1"/>
    </source>
</evidence>
<dbReference type="RefSeq" id="WP_032588285.1">
    <property type="nucleotide sequence ID" value="NZ_JGCY01000343.1"/>
</dbReference>
<organism evidence="1 2">
    <name type="scientific">Bacteroides fragilis str. 3988T(B)14</name>
    <dbReference type="NCBI Taxonomy" id="1339315"/>
    <lineage>
        <taxon>Bacteria</taxon>
        <taxon>Pseudomonadati</taxon>
        <taxon>Bacteroidota</taxon>
        <taxon>Bacteroidia</taxon>
        <taxon>Bacteroidales</taxon>
        <taxon>Bacteroidaceae</taxon>
        <taxon>Bacteroides</taxon>
    </lineage>
</organism>
<reference evidence="1 2" key="1">
    <citation type="submission" date="2014-02" db="EMBL/GenBank/DDBJ databases">
        <authorList>
            <person name="Sears C."/>
            <person name="Carroll K."/>
            <person name="Sack B.R."/>
            <person name="Qadri F."/>
            <person name="Myers L.L."/>
            <person name="Chung G.-T."/>
            <person name="Escheverria P."/>
            <person name="Fraser C.M."/>
            <person name="Sadzewicz L."/>
            <person name="Shefchek K.A."/>
            <person name="Tallon L."/>
            <person name="Das S.P."/>
            <person name="Daugherty S."/>
            <person name="Mongodin E.F."/>
        </authorList>
    </citation>
    <scope>NUCLEOTIDE SEQUENCE [LARGE SCALE GENOMIC DNA]</scope>
    <source>
        <strain evidence="2">3988T(B)14</strain>
    </source>
</reference>
<sequence length="206" mass="24040">MNASTETILKKGYILIPKSLIEDFLKAGLGTEGYLEAWIRVLALVNYSDTEICVQGNRMICRRGETVYTYSHWEKVLGWSRYPPRHFFETLFKSGIMEAVENSAGITLLRVIDYDLWTGQKKAAATRSNHATEGFDDFWDLYHRITQKDKINIARARKEWKKLTATEKKLALENIEEYYAHQKDIRFCKQAATYLADKAFLNEYEF</sequence>
<comment type="caution">
    <text evidence="1">The sequence shown here is derived from an EMBL/GenBank/DDBJ whole genome shotgun (WGS) entry which is preliminary data.</text>
</comment>